<gene>
    <name evidence="1" type="ORF">AACH10_17945</name>
</gene>
<name>A0ABU9CJX1_9BURK</name>
<sequence>MSFDACLSGSRFLAFFDECGDHSLVKINPQLPLFLLCTVIVDRQAYAEHVIPAIGAFKLRYFAHEGINLHSRDIRKAEGPFTILQNAAVRERFMTELTELIAGMPVTVFATAINKNGFVARYGHEARNPYDVALEYSFERVLHFMEAQGEAHLPVIAEARGKQEDDALRASFYNLLSQGTYYNGAERFRKLVCPISFRRKNDNIAGIQLADLCAHPIARQVLRPGEANRAYEVVAPHIYQSGRVNGLKVFPK</sequence>
<dbReference type="EMBL" id="JBBUTH010000009">
    <property type="protein sequence ID" value="MEK8052139.1"/>
    <property type="molecule type" value="Genomic_DNA"/>
</dbReference>
<evidence type="ECO:0000313" key="1">
    <source>
        <dbReference type="EMBL" id="MEK8052139.1"/>
    </source>
</evidence>
<dbReference type="RefSeq" id="WP_341411857.1">
    <property type="nucleotide sequence ID" value="NZ_JBBUTH010000009.1"/>
</dbReference>
<accession>A0ABU9CJX1</accession>
<organism evidence="1 2">
    <name type="scientific">Pseudaquabacterium inlustre</name>
    <dbReference type="NCBI Taxonomy" id="2984192"/>
    <lineage>
        <taxon>Bacteria</taxon>
        <taxon>Pseudomonadati</taxon>
        <taxon>Pseudomonadota</taxon>
        <taxon>Betaproteobacteria</taxon>
        <taxon>Burkholderiales</taxon>
        <taxon>Sphaerotilaceae</taxon>
        <taxon>Pseudaquabacterium</taxon>
    </lineage>
</organism>
<evidence type="ECO:0000313" key="2">
    <source>
        <dbReference type="Proteomes" id="UP001365405"/>
    </source>
</evidence>
<dbReference type="Pfam" id="PF12686">
    <property type="entry name" value="DUF3800"/>
    <property type="match status" value="1"/>
</dbReference>
<proteinExistence type="predicted"/>
<keyword evidence="2" id="KW-1185">Reference proteome</keyword>
<dbReference type="InterPro" id="IPR024524">
    <property type="entry name" value="DUF3800"/>
</dbReference>
<protein>
    <submittedName>
        <fullName evidence="1">DUF3800 domain-containing protein</fullName>
    </submittedName>
</protein>
<reference evidence="1 2" key="1">
    <citation type="submission" date="2024-04" db="EMBL/GenBank/DDBJ databases">
        <title>Novel species of the genus Ideonella isolated from streams.</title>
        <authorList>
            <person name="Lu H."/>
        </authorList>
    </citation>
    <scope>NUCLEOTIDE SEQUENCE [LARGE SCALE GENOMIC DNA]</scope>
    <source>
        <strain evidence="1 2">DXS22W</strain>
    </source>
</reference>
<dbReference type="Proteomes" id="UP001365405">
    <property type="component" value="Unassembled WGS sequence"/>
</dbReference>
<comment type="caution">
    <text evidence="1">The sequence shown here is derived from an EMBL/GenBank/DDBJ whole genome shotgun (WGS) entry which is preliminary data.</text>
</comment>